<dbReference type="Proteomes" id="UP000295210">
    <property type="component" value="Unassembled WGS sequence"/>
</dbReference>
<reference evidence="1 2" key="1">
    <citation type="submission" date="2019-03" db="EMBL/GenBank/DDBJ databases">
        <title>Genomic Encyclopedia of Type Strains, Phase IV (KMG-IV): sequencing the most valuable type-strain genomes for metagenomic binning, comparative biology and taxonomic classification.</title>
        <authorList>
            <person name="Goeker M."/>
        </authorList>
    </citation>
    <scope>NUCLEOTIDE SEQUENCE [LARGE SCALE GENOMIC DNA]</scope>
    <source>
        <strain evidence="1 2">DSM 103428</strain>
    </source>
</reference>
<dbReference type="RefSeq" id="WP_165876812.1">
    <property type="nucleotide sequence ID" value="NZ_SMGK01000004.1"/>
</dbReference>
<organism evidence="1 2">
    <name type="scientific">Acidipila rosea</name>
    <dbReference type="NCBI Taxonomy" id="768535"/>
    <lineage>
        <taxon>Bacteria</taxon>
        <taxon>Pseudomonadati</taxon>
        <taxon>Acidobacteriota</taxon>
        <taxon>Terriglobia</taxon>
        <taxon>Terriglobales</taxon>
        <taxon>Acidobacteriaceae</taxon>
        <taxon>Acidipila</taxon>
    </lineage>
</organism>
<sequence length="57" mass="6457">MIESAAQRIEAEVKKVISYLNDEVVPKVRQDSSEGLRVVAGQLRRLADHLEHSQKND</sequence>
<proteinExistence type="predicted"/>
<name>A0A4R1L2C4_9BACT</name>
<dbReference type="AlphaFoldDB" id="A0A4R1L2C4"/>
<accession>A0A4R1L2C4</accession>
<protein>
    <submittedName>
        <fullName evidence="1">Uncharacterized protein</fullName>
    </submittedName>
</protein>
<gene>
    <name evidence="1" type="ORF">C7378_2768</name>
</gene>
<dbReference type="EMBL" id="SMGK01000004">
    <property type="protein sequence ID" value="TCK72135.1"/>
    <property type="molecule type" value="Genomic_DNA"/>
</dbReference>
<evidence type="ECO:0000313" key="2">
    <source>
        <dbReference type="Proteomes" id="UP000295210"/>
    </source>
</evidence>
<evidence type="ECO:0000313" key="1">
    <source>
        <dbReference type="EMBL" id="TCK72135.1"/>
    </source>
</evidence>
<comment type="caution">
    <text evidence="1">The sequence shown here is derived from an EMBL/GenBank/DDBJ whole genome shotgun (WGS) entry which is preliminary data.</text>
</comment>
<keyword evidence="2" id="KW-1185">Reference proteome</keyword>